<reference evidence="1" key="2">
    <citation type="submission" date="2023-02" db="EMBL/GenBank/DDBJ databases">
        <authorList>
            <consortium name="DOE Joint Genome Institute"/>
            <person name="Mondo S.J."/>
            <person name="Chang Y."/>
            <person name="Wang Y."/>
            <person name="Ahrendt S."/>
            <person name="Andreopoulos W."/>
            <person name="Barry K."/>
            <person name="Beard J."/>
            <person name="Benny G.L."/>
            <person name="Blankenship S."/>
            <person name="Bonito G."/>
            <person name="Cuomo C."/>
            <person name="Desiro A."/>
            <person name="Gervers K.A."/>
            <person name="Hundley H."/>
            <person name="Kuo A."/>
            <person name="LaButti K."/>
            <person name="Lang B.F."/>
            <person name="Lipzen A."/>
            <person name="O'Donnell K."/>
            <person name="Pangilinan J."/>
            <person name="Reynolds N."/>
            <person name="Sandor L."/>
            <person name="Smith M.W."/>
            <person name="Tsang A."/>
            <person name="Grigoriev I.V."/>
            <person name="Stajich J.E."/>
            <person name="Spatafora J.W."/>
        </authorList>
    </citation>
    <scope>NUCLEOTIDE SEQUENCE</scope>
    <source>
        <strain evidence="1">RSA 2281</strain>
    </source>
</reference>
<dbReference type="AlphaFoldDB" id="A0AAD5KB65"/>
<gene>
    <name evidence="1" type="ORF">BDA99DRAFT_536865</name>
</gene>
<dbReference type="Proteomes" id="UP001209540">
    <property type="component" value="Unassembled WGS sequence"/>
</dbReference>
<evidence type="ECO:0000313" key="1">
    <source>
        <dbReference type="EMBL" id="KAI9264136.1"/>
    </source>
</evidence>
<accession>A0AAD5KB65</accession>
<evidence type="ECO:0000313" key="2">
    <source>
        <dbReference type="Proteomes" id="UP001209540"/>
    </source>
</evidence>
<protein>
    <submittedName>
        <fullName evidence="1">Uncharacterized protein</fullName>
    </submittedName>
</protein>
<dbReference type="EMBL" id="JAIXMP010000012">
    <property type="protein sequence ID" value="KAI9264136.1"/>
    <property type="molecule type" value="Genomic_DNA"/>
</dbReference>
<name>A0AAD5KB65_9FUNG</name>
<comment type="caution">
    <text evidence="1">The sequence shown here is derived from an EMBL/GenBank/DDBJ whole genome shotgun (WGS) entry which is preliminary data.</text>
</comment>
<sequence>MSKQQNRKEWYINKDEETLGKKQLIGNLTPTCSTLVVYRFYVNATLLLGLSQEHKKNCILQLQHPSDQISVYRVSVKIILIIILYDYIPKCCETLPNAATIVELSKCKKRGVNVPANHLQSSPIFNPPSMSIFFLSNNVEK</sequence>
<proteinExistence type="predicted"/>
<organism evidence="1 2">
    <name type="scientific">Phascolomyces articulosus</name>
    <dbReference type="NCBI Taxonomy" id="60185"/>
    <lineage>
        <taxon>Eukaryota</taxon>
        <taxon>Fungi</taxon>
        <taxon>Fungi incertae sedis</taxon>
        <taxon>Mucoromycota</taxon>
        <taxon>Mucoromycotina</taxon>
        <taxon>Mucoromycetes</taxon>
        <taxon>Mucorales</taxon>
        <taxon>Lichtheimiaceae</taxon>
        <taxon>Phascolomyces</taxon>
    </lineage>
</organism>
<keyword evidence="2" id="KW-1185">Reference proteome</keyword>
<reference evidence="1" key="1">
    <citation type="journal article" date="2022" name="IScience">
        <title>Evolution of zygomycete secretomes and the origins of terrestrial fungal ecologies.</title>
        <authorList>
            <person name="Chang Y."/>
            <person name="Wang Y."/>
            <person name="Mondo S."/>
            <person name="Ahrendt S."/>
            <person name="Andreopoulos W."/>
            <person name="Barry K."/>
            <person name="Beard J."/>
            <person name="Benny G.L."/>
            <person name="Blankenship S."/>
            <person name="Bonito G."/>
            <person name="Cuomo C."/>
            <person name="Desiro A."/>
            <person name="Gervers K.A."/>
            <person name="Hundley H."/>
            <person name="Kuo A."/>
            <person name="LaButti K."/>
            <person name="Lang B.F."/>
            <person name="Lipzen A."/>
            <person name="O'Donnell K."/>
            <person name="Pangilinan J."/>
            <person name="Reynolds N."/>
            <person name="Sandor L."/>
            <person name="Smith M.E."/>
            <person name="Tsang A."/>
            <person name="Grigoriev I.V."/>
            <person name="Stajich J.E."/>
            <person name="Spatafora J.W."/>
        </authorList>
    </citation>
    <scope>NUCLEOTIDE SEQUENCE</scope>
    <source>
        <strain evidence="1">RSA 2281</strain>
    </source>
</reference>